<proteinExistence type="predicted"/>
<dbReference type="STRING" id="1462526.BN990_04434"/>
<evidence type="ECO:0008006" key="3">
    <source>
        <dbReference type="Google" id="ProtNLM"/>
    </source>
</evidence>
<name>A0A024QHT2_9BACI</name>
<protein>
    <recommendedName>
        <fullName evidence="3">Gas vesicle protein</fullName>
    </recommendedName>
</protein>
<comment type="caution">
    <text evidence="1">The sequence shown here is derived from an EMBL/GenBank/DDBJ whole genome shotgun (WGS) entry which is preliminary data.</text>
</comment>
<dbReference type="RefSeq" id="WP_021290624.1">
    <property type="nucleotide sequence ID" value="NZ_BNER01000005.1"/>
</dbReference>
<evidence type="ECO:0000313" key="1">
    <source>
        <dbReference type="EMBL" id="CDQ42054.1"/>
    </source>
</evidence>
<gene>
    <name evidence="1" type="ORF">BN990_04434</name>
</gene>
<organism evidence="1 2">
    <name type="scientific">Virgibacillus massiliensis</name>
    <dbReference type="NCBI Taxonomy" id="1462526"/>
    <lineage>
        <taxon>Bacteria</taxon>
        <taxon>Bacillati</taxon>
        <taxon>Bacillota</taxon>
        <taxon>Bacilli</taxon>
        <taxon>Bacillales</taxon>
        <taxon>Bacillaceae</taxon>
        <taxon>Virgibacillus</taxon>
    </lineage>
</organism>
<dbReference type="OrthoDB" id="2353585at2"/>
<accession>A0A024QHT2</accession>
<dbReference type="Proteomes" id="UP000028875">
    <property type="component" value="Unassembled WGS sequence"/>
</dbReference>
<dbReference type="AlphaFoldDB" id="A0A024QHT2"/>
<reference evidence="1 2" key="1">
    <citation type="submission" date="2014-03" db="EMBL/GenBank/DDBJ databases">
        <authorList>
            <person name="Urmite Genomes U."/>
        </authorList>
    </citation>
    <scope>NUCLEOTIDE SEQUENCE [LARGE SCALE GENOMIC DNA]</scope>
    <source>
        <strain evidence="1 2">Vm-5</strain>
    </source>
</reference>
<keyword evidence="2" id="KW-1185">Reference proteome</keyword>
<sequence>MGKRKLFLGVFIGATVGALVSLFDKETRAYSKEKLTAAKSGTSYLMKHPSDAVHTVRSAFDTFNQAFTRGAESTLNALDQVESTLESFANKNQTDRIE</sequence>
<dbReference type="EMBL" id="CCDP010000004">
    <property type="protein sequence ID" value="CDQ42054.1"/>
    <property type="molecule type" value="Genomic_DNA"/>
</dbReference>
<reference evidence="2" key="2">
    <citation type="submission" date="2014-05" db="EMBL/GenBank/DDBJ databases">
        <title>Draft genome sequence of Virgibacillus massiliensis Vm-5.</title>
        <authorList>
            <person name="Khelaifia S."/>
            <person name="Croce O."/>
            <person name="Lagier J.C."/>
            <person name="Raoult D."/>
        </authorList>
    </citation>
    <scope>NUCLEOTIDE SEQUENCE [LARGE SCALE GENOMIC DNA]</scope>
    <source>
        <strain evidence="2">Vm-5</strain>
    </source>
</reference>
<evidence type="ECO:0000313" key="2">
    <source>
        <dbReference type="Proteomes" id="UP000028875"/>
    </source>
</evidence>
<dbReference type="eggNOG" id="ENOG5032UA3">
    <property type="taxonomic scope" value="Bacteria"/>
</dbReference>